<comment type="caution">
    <text evidence="1">The sequence shown here is derived from an EMBL/GenBank/DDBJ whole genome shotgun (WGS) entry which is preliminary data.</text>
</comment>
<protein>
    <submittedName>
        <fullName evidence="1">Uncharacterized protein</fullName>
    </submittedName>
</protein>
<accession>A0ABU3QFL9</accession>
<evidence type="ECO:0000313" key="1">
    <source>
        <dbReference type="EMBL" id="MDT9681476.1"/>
    </source>
</evidence>
<reference evidence="1 2" key="1">
    <citation type="submission" date="2023-09" db="EMBL/GenBank/DDBJ databases">
        <title>Streptomyces sp. nov.: A antagonism against Alternaria gaisen Producing Streptochlin, Isolated from Tamarix root soil.</title>
        <authorList>
            <person name="Chen Y."/>
        </authorList>
    </citation>
    <scope>NUCLEOTIDE SEQUENCE [LARGE SCALE GENOMIC DNA]</scope>
    <source>
        <strain evidence="1 2">TRM76323</strain>
    </source>
</reference>
<keyword evidence="2" id="KW-1185">Reference proteome</keyword>
<gene>
    <name evidence="1" type="ORF">RND61_05225</name>
</gene>
<name>A0ABU3QFL9_9ACTN</name>
<evidence type="ECO:0000313" key="2">
    <source>
        <dbReference type="Proteomes" id="UP001250181"/>
    </source>
</evidence>
<dbReference type="RefSeq" id="WP_315876498.1">
    <property type="nucleotide sequence ID" value="NZ_JAWCTQ010000004.1"/>
</dbReference>
<dbReference type="EMBL" id="JAWCTQ010000004">
    <property type="protein sequence ID" value="MDT9681476.1"/>
    <property type="molecule type" value="Genomic_DNA"/>
</dbReference>
<proteinExistence type="predicted"/>
<sequence>MLQCTALTAVRSPTGEIGYPSCELGEKHDGEHAECCWEEDAWGGAVWFRWDALGGRFVLLPWCEVAGGAYGDACTLFRNHPAAHSWSVVDPTHEAVRQELERQYPDLSRGPERP</sequence>
<dbReference type="Proteomes" id="UP001250181">
    <property type="component" value="Unassembled WGS sequence"/>
</dbReference>
<organism evidence="1 2">
    <name type="scientific">Streptomyces tamarix</name>
    <dbReference type="NCBI Taxonomy" id="3078565"/>
    <lineage>
        <taxon>Bacteria</taxon>
        <taxon>Bacillati</taxon>
        <taxon>Actinomycetota</taxon>
        <taxon>Actinomycetes</taxon>
        <taxon>Kitasatosporales</taxon>
        <taxon>Streptomycetaceae</taxon>
        <taxon>Streptomyces</taxon>
    </lineage>
</organism>